<organism evidence="3 4">
    <name type="scientific">Tsukamurella paurometabola</name>
    <name type="common">Corynebacterium paurometabolum</name>
    <dbReference type="NCBI Taxonomy" id="2061"/>
    <lineage>
        <taxon>Bacteria</taxon>
        <taxon>Bacillati</taxon>
        <taxon>Actinomycetota</taxon>
        <taxon>Actinomycetes</taxon>
        <taxon>Mycobacteriales</taxon>
        <taxon>Tsukamurellaceae</taxon>
        <taxon>Tsukamurella</taxon>
    </lineage>
</organism>
<dbReference type="Proteomes" id="UP000271626">
    <property type="component" value="Chromosome"/>
</dbReference>
<sequence>MRVVRSLVGAVAGGVDDLVELAVPRTCGGCGFPRVRWCARCEAALHDIPALIRTTVDPGVPVWTLGRYDGARRRAVLQLKERGRGDLAVPLGRAVAHALLRLDRWGELGDALVLVPAPTTAWAARRRGGDVVTAVCRAAARTAEPVCAPAVAPVLRTVGAAESVGLSASARAANVRGTVRVRALPPAGTVVLVDDVVTTGATLAESVAALARRGVTVRAALTLAAA</sequence>
<dbReference type="PANTHER" id="PTHR47505">
    <property type="entry name" value="DNA UTILIZATION PROTEIN YHGH"/>
    <property type="match status" value="1"/>
</dbReference>
<evidence type="ECO:0000313" key="3">
    <source>
        <dbReference type="EMBL" id="VDR39587.1"/>
    </source>
</evidence>
<evidence type="ECO:0000259" key="2">
    <source>
        <dbReference type="Pfam" id="PF00156"/>
    </source>
</evidence>
<dbReference type="Gene3D" id="3.40.50.2020">
    <property type="match status" value="1"/>
</dbReference>
<gene>
    <name evidence="3" type="ORF">NCTC10741_02730</name>
</gene>
<dbReference type="AlphaFoldDB" id="A0A3P8KSI8"/>
<evidence type="ECO:0000256" key="1">
    <source>
        <dbReference type="ARBA" id="ARBA00008007"/>
    </source>
</evidence>
<accession>A0A3P8KSI8</accession>
<name>A0A3P8KSI8_TSUPA</name>
<feature type="domain" description="Phosphoribosyltransferase" evidence="2">
    <location>
        <begin position="180"/>
        <end position="223"/>
    </location>
</feature>
<dbReference type="SUPFAM" id="SSF53271">
    <property type="entry name" value="PRTase-like"/>
    <property type="match status" value="1"/>
</dbReference>
<proteinExistence type="inferred from homology"/>
<dbReference type="PANTHER" id="PTHR47505:SF1">
    <property type="entry name" value="DNA UTILIZATION PROTEIN YHGH"/>
    <property type="match status" value="1"/>
</dbReference>
<dbReference type="EMBL" id="LR131273">
    <property type="protein sequence ID" value="VDR39587.1"/>
    <property type="molecule type" value="Genomic_DNA"/>
</dbReference>
<comment type="similarity">
    <text evidence="1">Belongs to the ComF/GntX family.</text>
</comment>
<dbReference type="Pfam" id="PF00156">
    <property type="entry name" value="Pribosyltran"/>
    <property type="match status" value="1"/>
</dbReference>
<evidence type="ECO:0000313" key="4">
    <source>
        <dbReference type="Proteomes" id="UP000271626"/>
    </source>
</evidence>
<reference evidence="3 4" key="1">
    <citation type="submission" date="2018-12" db="EMBL/GenBank/DDBJ databases">
        <authorList>
            <consortium name="Pathogen Informatics"/>
        </authorList>
    </citation>
    <scope>NUCLEOTIDE SEQUENCE [LARGE SCALE GENOMIC DNA]</scope>
    <source>
        <strain evidence="3 4">NCTC10741</strain>
    </source>
</reference>
<dbReference type="InterPro" id="IPR029057">
    <property type="entry name" value="PRTase-like"/>
</dbReference>
<dbReference type="RefSeq" id="WP_227966824.1">
    <property type="nucleotide sequence ID" value="NZ_CP085954.1"/>
</dbReference>
<dbReference type="InterPro" id="IPR051910">
    <property type="entry name" value="ComF/GntX_DNA_util-trans"/>
</dbReference>
<dbReference type="InterPro" id="IPR000836">
    <property type="entry name" value="PRTase_dom"/>
</dbReference>
<protein>
    <submittedName>
        <fullName evidence="3">DNA utilization protein GntX</fullName>
    </submittedName>
</protein>